<dbReference type="Proteomes" id="UP000712281">
    <property type="component" value="Unassembled WGS sequence"/>
</dbReference>
<reference evidence="1" key="1">
    <citation type="submission" date="2019-12" db="EMBL/GenBank/DDBJ databases">
        <title>Genome sequencing and annotation of Brassica cretica.</title>
        <authorList>
            <person name="Studholme D.J."/>
            <person name="Sarris P.F."/>
        </authorList>
    </citation>
    <scope>NUCLEOTIDE SEQUENCE</scope>
    <source>
        <strain evidence="1">PFS-001/15</strain>
        <tissue evidence="1">Leaf</tissue>
    </source>
</reference>
<proteinExistence type="predicted"/>
<dbReference type="AlphaFoldDB" id="A0A8S9HLH5"/>
<evidence type="ECO:0000313" key="1">
    <source>
        <dbReference type="EMBL" id="KAF2559305.1"/>
    </source>
</evidence>
<comment type="caution">
    <text evidence="1">The sequence shown here is derived from an EMBL/GenBank/DDBJ whole genome shotgun (WGS) entry which is preliminary data.</text>
</comment>
<sequence length="67" mass="7664">MDDRLCFREVMALSSIAIAVFPGSVRSTTMFSSVSLPLLLKLRWVSVMHDPRSCRIDCRRLMLFVDS</sequence>
<accession>A0A8S9HLH5</accession>
<gene>
    <name evidence="1" type="ORF">F2Q68_00018182</name>
</gene>
<dbReference type="EMBL" id="QGKW02001940">
    <property type="protein sequence ID" value="KAF2559305.1"/>
    <property type="molecule type" value="Genomic_DNA"/>
</dbReference>
<organism evidence="1 2">
    <name type="scientific">Brassica cretica</name>
    <name type="common">Mustard</name>
    <dbReference type="NCBI Taxonomy" id="69181"/>
    <lineage>
        <taxon>Eukaryota</taxon>
        <taxon>Viridiplantae</taxon>
        <taxon>Streptophyta</taxon>
        <taxon>Embryophyta</taxon>
        <taxon>Tracheophyta</taxon>
        <taxon>Spermatophyta</taxon>
        <taxon>Magnoliopsida</taxon>
        <taxon>eudicotyledons</taxon>
        <taxon>Gunneridae</taxon>
        <taxon>Pentapetalae</taxon>
        <taxon>rosids</taxon>
        <taxon>malvids</taxon>
        <taxon>Brassicales</taxon>
        <taxon>Brassicaceae</taxon>
        <taxon>Brassiceae</taxon>
        <taxon>Brassica</taxon>
    </lineage>
</organism>
<name>A0A8S9HLH5_BRACR</name>
<protein>
    <submittedName>
        <fullName evidence="1">Uncharacterized protein</fullName>
    </submittedName>
</protein>
<evidence type="ECO:0000313" key="2">
    <source>
        <dbReference type="Proteomes" id="UP000712281"/>
    </source>
</evidence>